<dbReference type="EMBL" id="KN839845">
    <property type="protein sequence ID" value="KIJ64771.1"/>
    <property type="molecule type" value="Genomic_DNA"/>
</dbReference>
<name>A0A0C9WFF5_9AGAM</name>
<organism evidence="1 2">
    <name type="scientific">Hydnomerulius pinastri MD-312</name>
    <dbReference type="NCBI Taxonomy" id="994086"/>
    <lineage>
        <taxon>Eukaryota</taxon>
        <taxon>Fungi</taxon>
        <taxon>Dikarya</taxon>
        <taxon>Basidiomycota</taxon>
        <taxon>Agaricomycotina</taxon>
        <taxon>Agaricomycetes</taxon>
        <taxon>Agaricomycetidae</taxon>
        <taxon>Boletales</taxon>
        <taxon>Boletales incertae sedis</taxon>
        <taxon>Leucogyrophana</taxon>
    </lineage>
</organism>
<gene>
    <name evidence="1" type="ORF">HYDPIDRAFT_28132</name>
</gene>
<proteinExistence type="predicted"/>
<protein>
    <submittedName>
        <fullName evidence="1">Uncharacterized protein</fullName>
    </submittedName>
</protein>
<dbReference type="AlphaFoldDB" id="A0A0C9WFF5"/>
<sequence length="172" mass="20145">MPPKSHSPYNPLYDAHPDDRSDKEVFVQAAVARRQNNPNLPRPVIIYWINAVLPNGDEIWQTIQLERHDEYYEYHDLNVIEVDPGERERNDTFSLGIFTSEQRDELLDIADDIELEKELTMTGCQIWTRKLLTELVSKDLITRDVFDRVWHGVPLVSHSTSLPVPPEARWKR</sequence>
<reference evidence="1 2" key="1">
    <citation type="submission" date="2014-04" db="EMBL/GenBank/DDBJ databases">
        <title>Evolutionary Origins and Diversification of the Mycorrhizal Mutualists.</title>
        <authorList>
            <consortium name="DOE Joint Genome Institute"/>
            <consortium name="Mycorrhizal Genomics Consortium"/>
            <person name="Kohler A."/>
            <person name="Kuo A."/>
            <person name="Nagy L.G."/>
            <person name="Floudas D."/>
            <person name="Copeland A."/>
            <person name="Barry K.W."/>
            <person name="Cichocki N."/>
            <person name="Veneault-Fourrey C."/>
            <person name="LaButti K."/>
            <person name="Lindquist E.A."/>
            <person name="Lipzen A."/>
            <person name="Lundell T."/>
            <person name="Morin E."/>
            <person name="Murat C."/>
            <person name="Riley R."/>
            <person name="Ohm R."/>
            <person name="Sun H."/>
            <person name="Tunlid A."/>
            <person name="Henrissat B."/>
            <person name="Grigoriev I.V."/>
            <person name="Hibbett D.S."/>
            <person name="Martin F."/>
        </authorList>
    </citation>
    <scope>NUCLEOTIDE SEQUENCE [LARGE SCALE GENOMIC DNA]</scope>
    <source>
        <strain evidence="1 2">MD-312</strain>
    </source>
</reference>
<dbReference type="HOGENOM" id="CLU_132759_0_0_1"/>
<accession>A0A0C9WFF5</accession>
<keyword evidence="2" id="KW-1185">Reference proteome</keyword>
<dbReference type="Proteomes" id="UP000053820">
    <property type="component" value="Unassembled WGS sequence"/>
</dbReference>
<evidence type="ECO:0000313" key="2">
    <source>
        <dbReference type="Proteomes" id="UP000053820"/>
    </source>
</evidence>
<dbReference type="OrthoDB" id="3235294at2759"/>
<evidence type="ECO:0000313" key="1">
    <source>
        <dbReference type="EMBL" id="KIJ64771.1"/>
    </source>
</evidence>